<evidence type="ECO:0000313" key="6">
    <source>
        <dbReference type="Proteomes" id="UP000053244"/>
    </source>
</evidence>
<dbReference type="PANTHER" id="PTHR30154:SF34">
    <property type="entry name" value="TRANSCRIPTIONAL REGULATOR AZLB"/>
    <property type="match status" value="1"/>
</dbReference>
<dbReference type="InterPro" id="IPR036390">
    <property type="entry name" value="WH_DNA-bd_sf"/>
</dbReference>
<evidence type="ECO:0000256" key="2">
    <source>
        <dbReference type="ARBA" id="ARBA00023125"/>
    </source>
</evidence>
<evidence type="ECO:0000256" key="3">
    <source>
        <dbReference type="ARBA" id="ARBA00023163"/>
    </source>
</evidence>
<dbReference type="GO" id="GO:0043200">
    <property type="term" value="P:response to amino acid"/>
    <property type="evidence" value="ECO:0007669"/>
    <property type="project" value="TreeGrafter"/>
</dbReference>
<name>A0A0X3VET1_9ACTN</name>
<dbReference type="GO" id="GO:0043565">
    <property type="term" value="F:sequence-specific DNA binding"/>
    <property type="evidence" value="ECO:0007669"/>
    <property type="project" value="InterPro"/>
</dbReference>
<keyword evidence="3" id="KW-0804">Transcription</keyword>
<gene>
    <name evidence="5" type="ORF">ADL15_03010</name>
</gene>
<sequence>MASTLDDIDRRILAELSRDGRMPIRKLSETLHISRANAYARVQRLRETNVIKGFRAEVDHLAAGMATSAYVTVNLRQAEWRVVGERLRMLPGVVHIALVGGEFDVILLVRAKDNTDLRRLVLDEIQGMPGVVNTRTLLVFEEFESPTSTSMWEEP</sequence>
<feature type="domain" description="HTH asnC-type" evidence="4">
    <location>
        <begin position="5"/>
        <end position="66"/>
    </location>
</feature>
<dbReference type="EMBL" id="LLZH01000009">
    <property type="protein sequence ID" value="KUL41836.1"/>
    <property type="molecule type" value="Genomic_DNA"/>
</dbReference>
<keyword evidence="6" id="KW-1185">Reference proteome</keyword>
<dbReference type="Proteomes" id="UP000053244">
    <property type="component" value="Unassembled WGS sequence"/>
</dbReference>
<dbReference type="PROSITE" id="PS50956">
    <property type="entry name" value="HTH_ASNC_2"/>
    <property type="match status" value="1"/>
</dbReference>
<dbReference type="InterPro" id="IPR000485">
    <property type="entry name" value="AsnC-type_HTH_dom"/>
</dbReference>
<dbReference type="InterPro" id="IPR019888">
    <property type="entry name" value="Tscrpt_reg_AsnC-like"/>
</dbReference>
<evidence type="ECO:0000256" key="1">
    <source>
        <dbReference type="ARBA" id="ARBA00023015"/>
    </source>
</evidence>
<dbReference type="GO" id="GO:0005829">
    <property type="term" value="C:cytosol"/>
    <property type="evidence" value="ECO:0007669"/>
    <property type="project" value="TreeGrafter"/>
</dbReference>
<dbReference type="PRINTS" id="PR00033">
    <property type="entry name" value="HTHASNC"/>
</dbReference>
<organism evidence="5 6">
    <name type="scientific">Actinoplanes awajinensis subsp. mycoplanecinus</name>
    <dbReference type="NCBI Taxonomy" id="135947"/>
    <lineage>
        <taxon>Bacteria</taxon>
        <taxon>Bacillati</taxon>
        <taxon>Actinomycetota</taxon>
        <taxon>Actinomycetes</taxon>
        <taxon>Micromonosporales</taxon>
        <taxon>Micromonosporaceae</taxon>
        <taxon>Actinoplanes</taxon>
    </lineage>
</organism>
<dbReference type="PANTHER" id="PTHR30154">
    <property type="entry name" value="LEUCINE-RESPONSIVE REGULATORY PROTEIN"/>
    <property type="match status" value="1"/>
</dbReference>
<dbReference type="Pfam" id="PF13404">
    <property type="entry name" value="HTH_AsnC-type"/>
    <property type="match status" value="1"/>
</dbReference>
<evidence type="ECO:0000259" key="4">
    <source>
        <dbReference type="PROSITE" id="PS50956"/>
    </source>
</evidence>
<keyword evidence="1" id="KW-0805">Transcription regulation</keyword>
<proteinExistence type="predicted"/>
<dbReference type="AlphaFoldDB" id="A0A0X3VET1"/>
<dbReference type="SUPFAM" id="SSF54909">
    <property type="entry name" value="Dimeric alpha+beta barrel"/>
    <property type="match status" value="1"/>
</dbReference>
<reference evidence="5 6" key="1">
    <citation type="submission" date="2015-10" db="EMBL/GenBank/DDBJ databases">
        <authorList>
            <person name="Gilbert D.G."/>
        </authorList>
    </citation>
    <scope>NUCLEOTIDE SEQUENCE [LARGE SCALE GENOMIC DNA]</scope>
    <source>
        <strain evidence="5 6">NRRL B-16712</strain>
    </source>
</reference>
<dbReference type="SUPFAM" id="SSF46785">
    <property type="entry name" value="Winged helix' DNA-binding domain"/>
    <property type="match status" value="1"/>
</dbReference>
<keyword evidence="2" id="KW-0238">DNA-binding</keyword>
<dbReference type="InterPro" id="IPR036388">
    <property type="entry name" value="WH-like_DNA-bd_sf"/>
</dbReference>
<dbReference type="InterPro" id="IPR011008">
    <property type="entry name" value="Dimeric_a/b-barrel"/>
</dbReference>
<dbReference type="RefSeq" id="WP_067684909.1">
    <property type="nucleotide sequence ID" value="NZ_LLZH01000009.1"/>
</dbReference>
<dbReference type="Pfam" id="PF01037">
    <property type="entry name" value="AsnC_trans_reg"/>
    <property type="match status" value="1"/>
</dbReference>
<dbReference type="InterPro" id="IPR019887">
    <property type="entry name" value="Tscrpt_reg_AsnC/Lrp_C"/>
</dbReference>
<accession>A0A0X3VET1</accession>
<dbReference type="SMART" id="SM00344">
    <property type="entry name" value="HTH_ASNC"/>
    <property type="match status" value="1"/>
</dbReference>
<dbReference type="Gene3D" id="1.10.10.10">
    <property type="entry name" value="Winged helix-like DNA-binding domain superfamily/Winged helix DNA-binding domain"/>
    <property type="match status" value="1"/>
</dbReference>
<evidence type="ECO:0000313" key="5">
    <source>
        <dbReference type="EMBL" id="KUL41836.1"/>
    </source>
</evidence>
<dbReference type="Gene3D" id="3.30.70.920">
    <property type="match status" value="1"/>
</dbReference>
<comment type="caution">
    <text evidence="5">The sequence shown here is derived from an EMBL/GenBank/DDBJ whole genome shotgun (WGS) entry which is preliminary data.</text>
</comment>
<protein>
    <submittedName>
        <fullName evidence="5">Transcriptional regulator</fullName>
    </submittedName>
</protein>
<dbReference type="OrthoDB" id="3396933at2"/>